<feature type="transmembrane region" description="Helical" evidence="2">
    <location>
        <begin position="149"/>
        <end position="167"/>
    </location>
</feature>
<dbReference type="EMBL" id="NMPR01000080">
    <property type="protein sequence ID" value="KAA8631339.1"/>
    <property type="molecule type" value="Genomic_DNA"/>
</dbReference>
<dbReference type="VEuPathDB" id="FungiDB:SMAC_08074"/>
<dbReference type="PANTHER" id="PTHR42032:SF1">
    <property type="entry name" value="YALI0E30679P"/>
    <property type="match status" value="1"/>
</dbReference>
<comment type="caution">
    <text evidence="3">The sequence shown here is derived from an EMBL/GenBank/DDBJ whole genome shotgun (WGS) entry which is preliminary data.</text>
</comment>
<dbReference type="AlphaFoldDB" id="A0A8S8ZPF5"/>
<feature type="compositionally biased region" description="Low complexity" evidence="1">
    <location>
        <begin position="573"/>
        <end position="595"/>
    </location>
</feature>
<evidence type="ECO:0000256" key="1">
    <source>
        <dbReference type="SAM" id="MobiDB-lite"/>
    </source>
</evidence>
<dbReference type="OMA" id="RLPWEWY"/>
<name>A0A8S8ZPF5_SORMA</name>
<gene>
    <name evidence="3" type="ORF">SMACR_08074</name>
</gene>
<protein>
    <submittedName>
        <fullName evidence="3">Uncharacterized protein</fullName>
    </submittedName>
</protein>
<accession>A0A8S8ZPF5</accession>
<feature type="region of interest" description="Disordered" evidence="1">
    <location>
        <begin position="1"/>
        <end position="50"/>
    </location>
</feature>
<feature type="region of interest" description="Disordered" evidence="1">
    <location>
        <begin position="364"/>
        <end position="396"/>
    </location>
</feature>
<feature type="compositionally biased region" description="Low complexity" evidence="1">
    <location>
        <begin position="30"/>
        <end position="41"/>
    </location>
</feature>
<feature type="compositionally biased region" description="Basic and acidic residues" evidence="1">
    <location>
        <begin position="212"/>
        <end position="222"/>
    </location>
</feature>
<evidence type="ECO:0000313" key="4">
    <source>
        <dbReference type="Proteomes" id="UP000433876"/>
    </source>
</evidence>
<sequence>MTHATTPVFYDRSATKTASDSPPAKAPNMAATVTSTETEATPMSPSTPDIRPVRRAVTVDVGSEQAQLRRRTMNPQSTPETPFGEFRRRSSTFSDYSLDAARRNLQHQILNPASFASDEQGASESSTMPLAFALLPAVAGMFHHKGSDFITDIIMIVLAAVFLHWSLTVPWNMYKSAQQVRIENEQLAESALDEDGTSPAVTPLQSPSAEVQEPRTSVESKHTTSSSEEDARLPSPEIPIAQQHKHHSSRHARRVQKALGELYTIESLALVLCFVSPLMMAYLLQIMRNQFKSEGGLVSDFSLTLYILAAEVRPFSHLIKLVQARTLHLQRIVHKNPYSESAVAPTKLQEILERLNELEQRATSNGLANPDNNGQSDGSEGGQNQHENLTPKVRDGMVREVRNTIQPDLDALNRAVRRYEKKATVLAYQTEARLGALDGRLNDAIALAAAAAKAGGTGARPHGNNSRANGPAGSSGGFSLLAMLAKALDTIVWAAVMPFQALLGFVVLFPLRAVAGFLKGVTGGSSRSRVAAGKVSGTGNVGGARKGMNGNGYATAPGNSTGHTPYAGGGAEYGYSASGRRTTSGSGSGARYSRR</sequence>
<evidence type="ECO:0000256" key="2">
    <source>
        <dbReference type="SAM" id="Phobius"/>
    </source>
</evidence>
<reference evidence="3 4" key="1">
    <citation type="submission" date="2017-07" db="EMBL/GenBank/DDBJ databases">
        <title>Genome sequence of the Sordaria macrospora wild type strain R19027.</title>
        <authorList>
            <person name="Nowrousian M."/>
            <person name="Teichert I."/>
            <person name="Kueck U."/>
        </authorList>
    </citation>
    <scope>NUCLEOTIDE SEQUENCE [LARGE SCALE GENOMIC DNA]</scope>
    <source>
        <strain evidence="3 4">R19027</strain>
        <tissue evidence="3">Mycelium</tissue>
    </source>
</reference>
<keyword evidence="2" id="KW-0812">Transmembrane</keyword>
<proteinExistence type="predicted"/>
<feature type="transmembrane region" description="Helical" evidence="2">
    <location>
        <begin position="262"/>
        <end position="284"/>
    </location>
</feature>
<feature type="compositionally biased region" description="Polar residues" evidence="1">
    <location>
        <begin position="364"/>
        <end position="388"/>
    </location>
</feature>
<dbReference type="Proteomes" id="UP000433876">
    <property type="component" value="Unassembled WGS sequence"/>
</dbReference>
<organism evidence="3 4">
    <name type="scientific">Sordaria macrospora</name>
    <dbReference type="NCBI Taxonomy" id="5147"/>
    <lineage>
        <taxon>Eukaryota</taxon>
        <taxon>Fungi</taxon>
        <taxon>Dikarya</taxon>
        <taxon>Ascomycota</taxon>
        <taxon>Pezizomycotina</taxon>
        <taxon>Sordariomycetes</taxon>
        <taxon>Sordariomycetidae</taxon>
        <taxon>Sordariales</taxon>
        <taxon>Sordariaceae</taxon>
        <taxon>Sordaria</taxon>
    </lineage>
</organism>
<feature type="transmembrane region" description="Helical" evidence="2">
    <location>
        <begin position="491"/>
        <end position="511"/>
    </location>
</feature>
<evidence type="ECO:0000313" key="3">
    <source>
        <dbReference type="EMBL" id="KAA8631339.1"/>
    </source>
</evidence>
<feature type="region of interest" description="Disordered" evidence="1">
    <location>
        <begin position="572"/>
        <end position="595"/>
    </location>
</feature>
<keyword evidence="2" id="KW-0472">Membrane</keyword>
<feature type="region of interest" description="Disordered" evidence="1">
    <location>
        <begin position="191"/>
        <end position="234"/>
    </location>
</feature>
<keyword evidence="2" id="KW-1133">Transmembrane helix</keyword>
<dbReference type="PANTHER" id="PTHR42032">
    <property type="entry name" value="YALI0E30679P"/>
    <property type="match status" value="1"/>
</dbReference>
<feature type="compositionally biased region" description="Polar residues" evidence="1">
    <location>
        <begin position="199"/>
        <end position="211"/>
    </location>
</feature>